<proteinExistence type="predicted"/>
<reference evidence="2" key="1">
    <citation type="submission" date="2015-07" db="EMBL/GenBank/DDBJ databases">
        <authorList>
            <person name="Rodrigo-Torres Lidia"/>
            <person name="Arahal R.David."/>
        </authorList>
    </citation>
    <scope>NUCLEOTIDE SEQUENCE [LARGE SCALE GENOMIC DNA]</scope>
    <source>
        <strain evidence="2">CECT 4801</strain>
    </source>
</reference>
<dbReference type="EMBL" id="CXST01000002">
    <property type="protein sequence ID" value="CTQ45711.1"/>
    <property type="molecule type" value="Genomic_DNA"/>
</dbReference>
<evidence type="ECO:0000313" key="1">
    <source>
        <dbReference type="EMBL" id="CTQ45711.1"/>
    </source>
</evidence>
<gene>
    <name evidence="1" type="ORF">LAL4801_04166</name>
</gene>
<dbReference type="RefSeq" id="WP_055658895.1">
    <property type="nucleotide sequence ID" value="NZ_CXST01000002.1"/>
</dbReference>
<sequence length="108" mass="12264">MTKKTFEVTKPNGETATFSTKRATSHAVLARPGEVYKAIRERELAEMTSLGYPAERLAEIKREIEMMDTTLWVILSTSARLDLAEKARDGFVKRGAWSEFQIVEAREL</sequence>
<evidence type="ECO:0000313" key="2">
    <source>
        <dbReference type="Proteomes" id="UP000048926"/>
    </source>
</evidence>
<protein>
    <submittedName>
        <fullName evidence="1">Uncharacterized protein</fullName>
    </submittedName>
</protein>
<keyword evidence="2" id="KW-1185">Reference proteome</keyword>
<organism evidence="1 2">
    <name type="scientific">Roseibium aggregatum</name>
    <dbReference type="NCBI Taxonomy" id="187304"/>
    <lineage>
        <taxon>Bacteria</taxon>
        <taxon>Pseudomonadati</taxon>
        <taxon>Pseudomonadota</taxon>
        <taxon>Alphaproteobacteria</taxon>
        <taxon>Hyphomicrobiales</taxon>
        <taxon>Stappiaceae</taxon>
        <taxon>Roseibium</taxon>
    </lineage>
</organism>
<dbReference type="AlphaFoldDB" id="A0A0M6Y9N4"/>
<dbReference type="Proteomes" id="UP000048926">
    <property type="component" value="Unassembled WGS sequence"/>
</dbReference>
<accession>A0A0M6Y9N4</accession>
<name>A0A0M6Y9N4_9HYPH</name>